<feature type="domain" description="Lipid/polyisoprenoid-binding YceI-like" evidence="2">
    <location>
        <begin position="23"/>
        <end position="187"/>
    </location>
</feature>
<dbReference type="PANTHER" id="PTHR34406">
    <property type="entry name" value="PROTEIN YCEI"/>
    <property type="match status" value="1"/>
</dbReference>
<dbReference type="InterPro" id="IPR036761">
    <property type="entry name" value="TTHA0802/YceI-like_sf"/>
</dbReference>
<feature type="signal peptide" evidence="1">
    <location>
        <begin position="1"/>
        <end position="20"/>
    </location>
</feature>
<dbReference type="HOGENOM" id="CLU_071003_3_0_0"/>
<dbReference type="Pfam" id="PF04264">
    <property type="entry name" value="YceI"/>
    <property type="match status" value="1"/>
</dbReference>
<evidence type="ECO:0000313" key="3">
    <source>
        <dbReference type="EMBL" id="ACB75565.1"/>
    </source>
</evidence>
<dbReference type="RefSeq" id="WP_012375102.1">
    <property type="nucleotide sequence ID" value="NC_010571.1"/>
</dbReference>
<sequence>MKKILPLLLASAVLQVTAFAQDVWKADPPHSRVGFTITHLGISEITGAFNQFEVSIHAAKPDFSDAVFDLTIDVASINTAVEKRDNHLRSPDFFDVAQHPKMTFRSTSIKPAGKDRYTLSGELTLHGQTKPVTMNLWYRGTTVSQKNTTAGFQLTGTLQRSDFGIGPKFAPPMLGDEVAIKADGEFIKQ</sequence>
<feature type="chain" id="PRO_5002772579" evidence="1">
    <location>
        <begin position="21"/>
        <end position="189"/>
    </location>
</feature>
<reference evidence="3 4" key="1">
    <citation type="journal article" date="2011" name="J. Bacteriol.">
        <title>Genome sequence of the verrucomicrobium Opitutus terrae PB90-1, an abundant inhabitant of rice paddy soil ecosystems.</title>
        <authorList>
            <person name="van Passel M.W."/>
            <person name="Kant R."/>
            <person name="Palva A."/>
            <person name="Copeland A."/>
            <person name="Lucas S."/>
            <person name="Lapidus A."/>
            <person name="Glavina del Rio T."/>
            <person name="Pitluck S."/>
            <person name="Goltsman E."/>
            <person name="Clum A."/>
            <person name="Sun H."/>
            <person name="Schmutz J."/>
            <person name="Larimer F.W."/>
            <person name="Land M.L."/>
            <person name="Hauser L."/>
            <person name="Kyrpides N."/>
            <person name="Mikhailova N."/>
            <person name="Richardson P.P."/>
            <person name="Janssen P.H."/>
            <person name="de Vos W.M."/>
            <person name="Smidt H."/>
        </authorList>
    </citation>
    <scope>NUCLEOTIDE SEQUENCE [LARGE SCALE GENOMIC DNA]</scope>
    <source>
        <strain evidence="4">DSM 11246 / JCM 15787 / PB90-1</strain>
    </source>
</reference>
<dbReference type="KEGG" id="ote:Oter_2283"/>
<dbReference type="eggNOG" id="COG2353">
    <property type="taxonomic scope" value="Bacteria"/>
</dbReference>
<gene>
    <name evidence="3" type="ordered locus">Oter_2283</name>
</gene>
<accession>B1ZPW2</accession>
<dbReference type="EMBL" id="CP001032">
    <property type="protein sequence ID" value="ACB75565.1"/>
    <property type="molecule type" value="Genomic_DNA"/>
</dbReference>
<evidence type="ECO:0000259" key="2">
    <source>
        <dbReference type="SMART" id="SM00867"/>
    </source>
</evidence>
<dbReference type="Gene3D" id="2.40.128.110">
    <property type="entry name" value="Lipid/polyisoprenoid-binding, YceI-like"/>
    <property type="match status" value="1"/>
</dbReference>
<keyword evidence="4" id="KW-1185">Reference proteome</keyword>
<dbReference type="SMART" id="SM00867">
    <property type="entry name" value="YceI"/>
    <property type="match status" value="1"/>
</dbReference>
<dbReference type="InterPro" id="IPR007372">
    <property type="entry name" value="Lipid/polyisoprenoid-bd_YceI"/>
</dbReference>
<dbReference type="SUPFAM" id="SSF101874">
    <property type="entry name" value="YceI-like"/>
    <property type="match status" value="1"/>
</dbReference>
<evidence type="ECO:0000256" key="1">
    <source>
        <dbReference type="SAM" id="SignalP"/>
    </source>
</evidence>
<evidence type="ECO:0000313" key="4">
    <source>
        <dbReference type="Proteomes" id="UP000007013"/>
    </source>
</evidence>
<proteinExistence type="predicted"/>
<dbReference type="STRING" id="452637.Oter_2283"/>
<dbReference type="Proteomes" id="UP000007013">
    <property type="component" value="Chromosome"/>
</dbReference>
<organism evidence="3 4">
    <name type="scientific">Opitutus terrae (strain DSM 11246 / JCM 15787 / PB90-1)</name>
    <dbReference type="NCBI Taxonomy" id="452637"/>
    <lineage>
        <taxon>Bacteria</taxon>
        <taxon>Pseudomonadati</taxon>
        <taxon>Verrucomicrobiota</taxon>
        <taxon>Opitutia</taxon>
        <taxon>Opitutales</taxon>
        <taxon>Opitutaceae</taxon>
        <taxon>Opitutus</taxon>
    </lineage>
</organism>
<name>B1ZPW2_OPITP</name>
<dbReference type="OrthoDB" id="9811006at2"/>
<protein>
    <submittedName>
        <fullName evidence="3">YceI family protein</fullName>
    </submittedName>
</protein>
<dbReference type="PANTHER" id="PTHR34406:SF1">
    <property type="entry name" value="PROTEIN YCEI"/>
    <property type="match status" value="1"/>
</dbReference>
<dbReference type="AlphaFoldDB" id="B1ZPW2"/>
<keyword evidence="1" id="KW-0732">Signal</keyword>